<feature type="domain" description="Acyl-CoA oxidase/dehydrogenase middle" evidence="14">
    <location>
        <begin position="158"/>
        <end position="238"/>
    </location>
</feature>
<keyword evidence="6" id="KW-0503">Monooxygenase</keyword>
<dbReference type="Pfam" id="PF08028">
    <property type="entry name" value="Acyl-CoA_dh_2"/>
    <property type="match status" value="1"/>
</dbReference>
<evidence type="ECO:0000256" key="2">
    <source>
        <dbReference type="ARBA" id="ARBA00022630"/>
    </source>
</evidence>
<keyword evidence="2" id="KW-0285">Flavoprotein</keyword>
<dbReference type="SUPFAM" id="SSF56645">
    <property type="entry name" value="Acyl-CoA dehydrogenase NM domain-like"/>
    <property type="match status" value="1"/>
</dbReference>
<evidence type="ECO:0000256" key="3">
    <source>
        <dbReference type="ARBA" id="ARBA00022643"/>
    </source>
</evidence>
<dbReference type="Pfam" id="PF02770">
    <property type="entry name" value="Acyl-CoA_dh_M"/>
    <property type="match status" value="1"/>
</dbReference>
<dbReference type="InterPro" id="IPR006091">
    <property type="entry name" value="Acyl-CoA_Oxase/DH_mid-dom"/>
</dbReference>
<proteinExistence type="inferred from homology"/>
<dbReference type="Gene3D" id="2.40.110.10">
    <property type="entry name" value="Butyryl-CoA Dehydrogenase, subunit A, domain 2"/>
    <property type="match status" value="1"/>
</dbReference>
<evidence type="ECO:0000256" key="4">
    <source>
        <dbReference type="ARBA" id="ARBA00022741"/>
    </source>
</evidence>
<dbReference type="InterPro" id="IPR013786">
    <property type="entry name" value="AcylCoA_DH/ox_N"/>
</dbReference>
<comment type="catalytic activity">
    <reaction evidence="12">
        <text>dibenzothiophene 5-oxide + FMNH2 + O2 = dibenzothiophene 5,5-dioxide + FMN + H2O + H(+)</text>
        <dbReference type="Rhea" id="RHEA:49080"/>
        <dbReference type="ChEBI" id="CHEBI:15377"/>
        <dbReference type="ChEBI" id="CHEBI:15378"/>
        <dbReference type="ChEBI" id="CHEBI:15379"/>
        <dbReference type="ChEBI" id="CHEBI:23683"/>
        <dbReference type="ChEBI" id="CHEBI:57618"/>
        <dbReference type="ChEBI" id="CHEBI:58210"/>
        <dbReference type="ChEBI" id="CHEBI:90356"/>
    </reaction>
</comment>
<dbReference type="EMBL" id="BAABJM010000010">
    <property type="protein sequence ID" value="GAA5069692.1"/>
    <property type="molecule type" value="Genomic_DNA"/>
</dbReference>
<evidence type="ECO:0000256" key="11">
    <source>
        <dbReference type="ARBA" id="ARBA00047859"/>
    </source>
</evidence>
<dbReference type="InterPro" id="IPR013107">
    <property type="entry name" value="Acyl-CoA_DH_C"/>
</dbReference>
<gene>
    <name evidence="17" type="ORF">GCM10023318_61280</name>
</gene>
<comment type="caution">
    <text evidence="17">The sequence shown here is derived from an EMBL/GenBank/DDBJ whole genome shotgun (WGS) entry which is preliminary data.</text>
</comment>
<evidence type="ECO:0000256" key="10">
    <source>
        <dbReference type="ARBA" id="ARBA00034345"/>
    </source>
</evidence>
<evidence type="ECO:0000256" key="9">
    <source>
        <dbReference type="ARBA" id="ARBA00034328"/>
    </source>
</evidence>
<feature type="domain" description="Acyl-CoA dehydrogenase C-terminal" evidence="16">
    <location>
        <begin position="264"/>
        <end position="396"/>
    </location>
</feature>
<reference evidence="18" key="1">
    <citation type="journal article" date="2019" name="Int. J. Syst. Evol. Microbiol.">
        <title>The Global Catalogue of Microorganisms (GCM) 10K type strain sequencing project: providing services to taxonomists for standard genome sequencing and annotation.</title>
        <authorList>
            <consortium name="The Broad Institute Genomics Platform"/>
            <consortium name="The Broad Institute Genome Sequencing Center for Infectious Disease"/>
            <person name="Wu L."/>
            <person name="Ma J."/>
        </authorList>
    </citation>
    <scope>NUCLEOTIDE SEQUENCE [LARGE SCALE GENOMIC DNA]</scope>
    <source>
        <strain evidence="18">JCM 18298</strain>
    </source>
</reference>
<evidence type="ECO:0000256" key="5">
    <source>
        <dbReference type="ARBA" id="ARBA00023002"/>
    </source>
</evidence>
<dbReference type="Proteomes" id="UP001500603">
    <property type="component" value="Unassembled WGS sequence"/>
</dbReference>
<dbReference type="Gene3D" id="1.20.140.10">
    <property type="entry name" value="Butyryl-CoA Dehydrogenase, subunit A, domain 3"/>
    <property type="match status" value="1"/>
</dbReference>
<dbReference type="InterPro" id="IPR036250">
    <property type="entry name" value="AcylCo_DH-like_C"/>
</dbReference>
<evidence type="ECO:0000259" key="14">
    <source>
        <dbReference type="Pfam" id="PF02770"/>
    </source>
</evidence>
<dbReference type="PIRSF" id="PIRSF016578">
    <property type="entry name" value="HsaA"/>
    <property type="match status" value="1"/>
</dbReference>
<comment type="catalytic activity">
    <reaction evidence="13">
        <text>dibenzothiophene + 2 FMNH2 + 2 O2 = dibenzothiophene 5,5-dioxide + 2 FMN + 2 H2O + 2 H(+)</text>
        <dbReference type="Rhea" id="RHEA:49072"/>
        <dbReference type="ChEBI" id="CHEBI:15377"/>
        <dbReference type="ChEBI" id="CHEBI:15378"/>
        <dbReference type="ChEBI" id="CHEBI:15379"/>
        <dbReference type="ChEBI" id="CHEBI:23681"/>
        <dbReference type="ChEBI" id="CHEBI:57618"/>
        <dbReference type="ChEBI" id="CHEBI:58210"/>
        <dbReference type="ChEBI" id="CHEBI:90356"/>
        <dbReference type="EC" id="1.14.14.21"/>
    </reaction>
</comment>
<dbReference type="PANTHER" id="PTHR43884">
    <property type="entry name" value="ACYL-COA DEHYDROGENASE"/>
    <property type="match status" value="1"/>
</dbReference>
<evidence type="ECO:0000256" key="12">
    <source>
        <dbReference type="ARBA" id="ARBA00048445"/>
    </source>
</evidence>
<evidence type="ECO:0000313" key="17">
    <source>
        <dbReference type="EMBL" id="GAA5069692.1"/>
    </source>
</evidence>
<evidence type="ECO:0000256" key="7">
    <source>
        <dbReference type="ARBA" id="ARBA00034307"/>
    </source>
</evidence>
<evidence type="ECO:0000256" key="6">
    <source>
        <dbReference type="ARBA" id="ARBA00023033"/>
    </source>
</evidence>
<keyword evidence="18" id="KW-1185">Reference proteome</keyword>
<evidence type="ECO:0000259" key="15">
    <source>
        <dbReference type="Pfam" id="PF02771"/>
    </source>
</evidence>
<evidence type="ECO:0000256" key="8">
    <source>
        <dbReference type="ARBA" id="ARBA00034317"/>
    </source>
</evidence>
<evidence type="ECO:0000313" key="18">
    <source>
        <dbReference type="Proteomes" id="UP001500603"/>
    </source>
</evidence>
<evidence type="ECO:0000256" key="1">
    <source>
        <dbReference type="ARBA" id="ARBA00004496"/>
    </source>
</evidence>
<dbReference type="InterPro" id="IPR046373">
    <property type="entry name" value="Acyl-CoA_Oxase/DH_mid-dom_sf"/>
</dbReference>
<evidence type="ECO:0000256" key="13">
    <source>
        <dbReference type="ARBA" id="ARBA00049456"/>
    </source>
</evidence>
<dbReference type="SUPFAM" id="SSF47203">
    <property type="entry name" value="Acyl-CoA dehydrogenase C-terminal domain-like"/>
    <property type="match status" value="1"/>
</dbReference>
<keyword evidence="5" id="KW-0560">Oxidoreductase</keyword>
<comment type="pathway">
    <text evidence="7">Sulfur metabolism; dibenzothiophene degradation.</text>
</comment>
<dbReference type="Gene3D" id="1.10.540.10">
    <property type="entry name" value="Acyl-CoA dehydrogenase/oxidase, N-terminal domain"/>
    <property type="match status" value="1"/>
</dbReference>
<accession>A0ABP9L667</accession>
<dbReference type="InterPro" id="IPR037069">
    <property type="entry name" value="AcylCoA_DH/ox_N_sf"/>
</dbReference>
<comment type="catalytic activity">
    <reaction evidence="11">
        <text>dibenzothiophene + FMNH2 + O2 = dibenzothiophene 5-oxide + FMN + H2O + H(+)</text>
        <dbReference type="Rhea" id="RHEA:49076"/>
        <dbReference type="ChEBI" id="CHEBI:15377"/>
        <dbReference type="ChEBI" id="CHEBI:15378"/>
        <dbReference type="ChEBI" id="CHEBI:15379"/>
        <dbReference type="ChEBI" id="CHEBI:23681"/>
        <dbReference type="ChEBI" id="CHEBI:23683"/>
        <dbReference type="ChEBI" id="CHEBI:57618"/>
        <dbReference type="ChEBI" id="CHEBI:58210"/>
    </reaction>
</comment>
<comment type="subcellular location">
    <subcellularLocation>
        <location evidence="1">Cytoplasm</location>
    </subcellularLocation>
</comment>
<keyword evidence="4" id="KW-0547">Nucleotide-binding</keyword>
<feature type="domain" description="Acyl-CoA dehydrogenase/oxidase N-terminal" evidence="15">
    <location>
        <begin position="50"/>
        <end position="144"/>
    </location>
</feature>
<protein>
    <recommendedName>
        <fullName evidence="10">Dibenzothiophene monooxygenase</fullName>
        <ecNumber evidence="9">1.14.14.21</ecNumber>
    </recommendedName>
</protein>
<dbReference type="InterPro" id="IPR009100">
    <property type="entry name" value="AcylCoA_DH/oxidase_NM_dom_sf"/>
</dbReference>
<evidence type="ECO:0000259" key="16">
    <source>
        <dbReference type="Pfam" id="PF08028"/>
    </source>
</evidence>
<keyword evidence="3" id="KW-0288">FMN</keyword>
<organism evidence="17 18">
    <name type="scientific">Nocardia callitridis</name>
    <dbReference type="NCBI Taxonomy" id="648753"/>
    <lineage>
        <taxon>Bacteria</taxon>
        <taxon>Bacillati</taxon>
        <taxon>Actinomycetota</taxon>
        <taxon>Actinomycetes</taxon>
        <taxon>Mycobacteriales</taxon>
        <taxon>Nocardiaceae</taxon>
        <taxon>Nocardia</taxon>
    </lineage>
</organism>
<comment type="similarity">
    <text evidence="8">Belongs to the DszC flavin monooxygenase family.</text>
</comment>
<dbReference type="Pfam" id="PF02771">
    <property type="entry name" value="Acyl-CoA_dh_N"/>
    <property type="match status" value="1"/>
</dbReference>
<name>A0ABP9L667_9NOCA</name>
<dbReference type="EC" id="1.14.14.21" evidence="9"/>
<dbReference type="PANTHER" id="PTHR43884:SF12">
    <property type="entry name" value="ISOVALERYL-COA DEHYDROGENASE, MITOCHONDRIAL-RELATED"/>
    <property type="match status" value="1"/>
</dbReference>
<sequence>MRVARGHGSGLGLENPAPVYIRDVLCASTNGVLMAAVDLEERLGAIAEVVERLADGAAVRDREHILPTEQLAELLSAGVGGLRVPVEFGGAGASIPVLAQVLIDIAAGDSNLAQIFRGHLGLTEILRLAPQSAAREGLLRAAAEGAFFGPAGAELNTSNLTALSTTLERVGAQHVLSGRKFYTTGSLYADWLNVLVVREGEFVSALVPRHSAGITIVDDWDGFGQRLTASGTAEFDNVPVDPEYLVYHRNPLANDYMEAFYQFVHSSAQAGIARAIADDAAALVRGRGRSYPLASTPEPANDPQVLQIVGEVSAKAYSARANVLELARTLEEFSLDPGQDRVQRALLASAATQVANTELVGAAAWRLFDAGSATAVRSNLALDRHWRNARTISSHNPAVYKAALVGAHAVNGTAPRSFLNSFRERAEAEAADNARR</sequence>